<evidence type="ECO:0000256" key="7">
    <source>
        <dbReference type="PIRNR" id="PIRNR010607"/>
    </source>
</evidence>
<evidence type="ECO:0000259" key="9">
    <source>
        <dbReference type="Pfam" id="PF17727"/>
    </source>
</evidence>
<dbReference type="InterPro" id="IPR041908">
    <property type="entry name" value="CtsR_C_sf"/>
</dbReference>
<dbReference type="InterPro" id="IPR040465">
    <property type="entry name" value="CtsR_N"/>
</dbReference>
<reference evidence="11" key="1">
    <citation type="submission" date="2016-11" db="EMBL/GenBank/DDBJ databases">
        <authorList>
            <person name="Varghese N."/>
            <person name="Submissions S."/>
        </authorList>
    </citation>
    <scope>NUCLEOTIDE SEQUENCE [LARGE SCALE GENOMIC DNA]</scope>
    <source>
        <strain evidence="11">DSM 11792</strain>
    </source>
</reference>
<dbReference type="Gene3D" id="1.10.1200.150">
    <property type="entry name" value="Transcriptional regulator CtsR, C-terminal domain"/>
    <property type="match status" value="1"/>
</dbReference>
<dbReference type="InterPro" id="IPR008463">
    <property type="entry name" value="CtsR"/>
</dbReference>
<dbReference type="Pfam" id="PF17727">
    <property type="entry name" value="CtsR_C"/>
    <property type="match status" value="1"/>
</dbReference>
<keyword evidence="3 7" id="KW-0678">Repressor</keyword>
<gene>
    <name evidence="10" type="ORF">SAMN02745218_01723</name>
</gene>
<dbReference type="EMBL" id="FQUW01000018">
    <property type="protein sequence ID" value="SHF22045.1"/>
    <property type="molecule type" value="Genomic_DNA"/>
</dbReference>
<dbReference type="InterPro" id="IPR041902">
    <property type="entry name" value="CtsR_N_sf"/>
</dbReference>
<evidence type="ECO:0000256" key="3">
    <source>
        <dbReference type="ARBA" id="ARBA00022491"/>
    </source>
</evidence>
<dbReference type="AlphaFoldDB" id="A0A1M4ZVP8"/>
<comment type="similarity">
    <text evidence="1 7">Belongs to the CtsR family.</text>
</comment>
<dbReference type="InterPro" id="IPR041473">
    <property type="entry name" value="CtsR_C"/>
</dbReference>
<keyword evidence="5 7" id="KW-0238">DNA-binding</keyword>
<keyword evidence="11" id="KW-1185">Reference proteome</keyword>
<dbReference type="Pfam" id="PF05848">
    <property type="entry name" value="CtsR"/>
    <property type="match status" value="1"/>
</dbReference>
<dbReference type="Gene3D" id="3.30.56.130">
    <property type="entry name" value="Transcriptional regulator CtsR, winged HTH domain"/>
    <property type="match status" value="1"/>
</dbReference>
<dbReference type="GO" id="GO:0003677">
    <property type="term" value="F:DNA binding"/>
    <property type="evidence" value="ECO:0007669"/>
    <property type="project" value="UniProtKB-UniRule"/>
</dbReference>
<evidence type="ECO:0000256" key="5">
    <source>
        <dbReference type="ARBA" id="ARBA00023125"/>
    </source>
</evidence>
<protein>
    <recommendedName>
        <fullName evidence="2 7">Transcriptional regulator CtsR</fullName>
    </recommendedName>
</protein>
<keyword evidence="6 7" id="KW-0804">Transcription</keyword>
<sequence length="156" mass="17981">MSNISDLIERYLKELLAASARGMIEIRRNELAEQFNCVPSQINYVLATRFTVEHGFLVESRRGGGGYVRIMQLPRDQRLDSLSQLLNLVGREISQRRAQAIIERMREEKLITDRESRMMQAVIDREVLRLGLPARDQLRAMILRAMIISLLGQKGE</sequence>
<dbReference type="Proteomes" id="UP000184196">
    <property type="component" value="Unassembled WGS sequence"/>
</dbReference>
<keyword evidence="4 7" id="KW-0805">Transcription regulation</keyword>
<evidence type="ECO:0000256" key="1">
    <source>
        <dbReference type="ARBA" id="ARBA00010189"/>
    </source>
</evidence>
<evidence type="ECO:0000256" key="6">
    <source>
        <dbReference type="ARBA" id="ARBA00023163"/>
    </source>
</evidence>
<dbReference type="PIRSF" id="PIRSF010607">
    <property type="entry name" value="Txn_repr_CtsR"/>
    <property type="match status" value="1"/>
</dbReference>
<evidence type="ECO:0000256" key="4">
    <source>
        <dbReference type="ARBA" id="ARBA00023015"/>
    </source>
</evidence>
<name>A0A1M4ZVP8_9FIRM</name>
<dbReference type="GO" id="GO:0006355">
    <property type="term" value="P:regulation of DNA-templated transcription"/>
    <property type="evidence" value="ECO:0007669"/>
    <property type="project" value="UniProtKB-UniRule"/>
</dbReference>
<evidence type="ECO:0000313" key="10">
    <source>
        <dbReference type="EMBL" id="SHF22045.1"/>
    </source>
</evidence>
<feature type="domain" description="CtsR C-terminal dimerization" evidence="9">
    <location>
        <begin position="80"/>
        <end position="147"/>
    </location>
</feature>
<organism evidence="10 11">
    <name type="scientific">Desulfofundulus australicus DSM 11792</name>
    <dbReference type="NCBI Taxonomy" id="1121425"/>
    <lineage>
        <taxon>Bacteria</taxon>
        <taxon>Bacillati</taxon>
        <taxon>Bacillota</taxon>
        <taxon>Clostridia</taxon>
        <taxon>Eubacteriales</taxon>
        <taxon>Peptococcaceae</taxon>
        <taxon>Desulfofundulus</taxon>
    </lineage>
</organism>
<proteinExistence type="inferred from homology"/>
<evidence type="ECO:0000256" key="2">
    <source>
        <dbReference type="ARBA" id="ARBA00014129"/>
    </source>
</evidence>
<evidence type="ECO:0000313" key="11">
    <source>
        <dbReference type="Proteomes" id="UP000184196"/>
    </source>
</evidence>
<feature type="domain" description="CtsR N-terminal HTH" evidence="8">
    <location>
        <begin position="3"/>
        <end position="73"/>
    </location>
</feature>
<evidence type="ECO:0000259" key="8">
    <source>
        <dbReference type="Pfam" id="PF05848"/>
    </source>
</evidence>
<dbReference type="OrthoDB" id="1680813at2"/>
<dbReference type="RefSeq" id="WP_073165157.1">
    <property type="nucleotide sequence ID" value="NZ_FQUW01000018.1"/>
</dbReference>
<accession>A0A1M4ZVP8</accession>